<keyword evidence="1" id="KW-0812">Transmembrane</keyword>
<dbReference type="AlphaFoldDB" id="A0A0A9GX42"/>
<name>A0A0A9GX42_ARUDO</name>
<keyword evidence="1" id="KW-0472">Membrane</keyword>
<proteinExistence type="predicted"/>
<feature type="transmembrane region" description="Helical" evidence="1">
    <location>
        <begin position="96"/>
        <end position="114"/>
    </location>
</feature>
<reference evidence="2" key="1">
    <citation type="submission" date="2014-09" db="EMBL/GenBank/DDBJ databases">
        <authorList>
            <person name="Magalhaes I.L.F."/>
            <person name="Oliveira U."/>
            <person name="Santos F.R."/>
            <person name="Vidigal T.H.D.A."/>
            <person name="Brescovit A.D."/>
            <person name="Santos A.J."/>
        </authorList>
    </citation>
    <scope>NUCLEOTIDE SEQUENCE</scope>
    <source>
        <tissue evidence="2">Shoot tissue taken approximately 20 cm above the soil surface</tissue>
    </source>
</reference>
<dbReference type="EMBL" id="GBRH01168321">
    <property type="protein sequence ID" value="JAE29575.1"/>
    <property type="molecule type" value="Transcribed_RNA"/>
</dbReference>
<sequence>MERSYTLMYKSNNFASDSSTLLFSFSTHGSSTKNKFKIKEVQSSSTSAIHFSVCVASGSSQITTADTIRVAGKHFAALFSSSPFQCHCTVRCPISILYLIFSICLVQTLLRLGIPKRRNPSRGSH</sequence>
<organism evidence="2">
    <name type="scientific">Arundo donax</name>
    <name type="common">Giant reed</name>
    <name type="synonym">Donax arundinaceus</name>
    <dbReference type="NCBI Taxonomy" id="35708"/>
    <lineage>
        <taxon>Eukaryota</taxon>
        <taxon>Viridiplantae</taxon>
        <taxon>Streptophyta</taxon>
        <taxon>Embryophyta</taxon>
        <taxon>Tracheophyta</taxon>
        <taxon>Spermatophyta</taxon>
        <taxon>Magnoliopsida</taxon>
        <taxon>Liliopsida</taxon>
        <taxon>Poales</taxon>
        <taxon>Poaceae</taxon>
        <taxon>PACMAD clade</taxon>
        <taxon>Arundinoideae</taxon>
        <taxon>Arundineae</taxon>
        <taxon>Arundo</taxon>
    </lineage>
</organism>
<evidence type="ECO:0000256" key="1">
    <source>
        <dbReference type="SAM" id="Phobius"/>
    </source>
</evidence>
<keyword evidence="1" id="KW-1133">Transmembrane helix</keyword>
<reference evidence="2" key="2">
    <citation type="journal article" date="2015" name="Data Brief">
        <title>Shoot transcriptome of the giant reed, Arundo donax.</title>
        <authorList>
            <person name="Barrero R.A."/>
            <person name="Guerrero F.D."/>
            <person name="Moolhuijzen P."/>
            <person name="Goolsby J.A."/>
            <person name="Tidwell J."/>
            <person name="Bellgard S.E."/>
            <person name="Bellgard M.I."/>
        </authorList>
    </citation>
    <scope>NUCLEOTIDE SEQUENCE</scope>
    <source>
        <tissue evidence="2">Shoot tissue taken approximately 20 cm above the soil surface</tissue>
    </source>
</reference>
<accession>A0A0A9GX42</accession>
<protein>
    <submittedName>
        <fullName evidence="2">Uncharacterized protein</fullName>
    </submittedName>
</protein>
<evidence type="ECO:0000313" key="2">
    <source>
        <dbReference type="EMBL" id="JAE29575.1"/>
    </source>
</evidence>